<sequence>MSTTTSTNTTSTTKTTTSSSSSSPSSLLATGKMSTSTPQKQYPDAAAAATAALGDISGLADTETSNVFNDDTTTSISPNQSGKLHGSGGSFGKSNSTSNSPVAKRHISSGSITRTRPQSSYSARVLIFEDSDQEGGNNNSGGGHSTAQSIVNNTHDGTTKSSTGLEMYGSSPKNDSSISSSQSLLRNLNLTKSSSGGLSGSSISLPARGYGALLRKISYQQHTYSMRSASNDSSNLVRMRNTSLGKSAPCLTGSSFRERDSSLCMAQTSIHAITQSPSSSSCNNAHAASSSSNATANMASTSGAALNISRSGSCAGLGIGKHHLHGVVMRGSGASSSGVAHHRLSLVTGGIGAAAAAAAAAANSRSHSPYSASPVDSPRINSPMQFAFAPIKRIATCRGDGRRWSVASLPSSGYGTTPGSSNLSSQCSSQEALHQLPNVAGHEELHYGEVAAANNNAIVNCCAEHMHQHQQSLVAAAAASNRPHCLKHCALINNNATTNKNTVPGQASPKQFQKHHVPTPTPPSSSSTSSFSSTYGGHTAVASAATAVGSSPFKACPNCCADVSMVCSGNGLNNPNNGQRTPVGGSNNNNGGNQSSGGGSGGRMSPFHRPRSRSLSSPSRSPAIDNEIALMNTMYKERFPKATQQMEERLKHFINENKSAVCNSFRDSQPIVRFVHHQVLEMARDCLNKSEAKLITSRYFYEMSENLERLLMETKEKSPEAAVELAGVIKKLLLIISRPARLLECLEFDPEEFYHLLEAAEGQAKAIQGIKADIPQYIIHKLGLNRDPIAEMQQEAKETREACDNKGSANSSILNDSGTPCSLLLSSPLTCVSATLNPNAELNLLANSGSNTPHPSMPLQPPQTPVATTAEMPSFTATLNKQTNLNLTPQEKAAFKPPPFAAPTQQQEPQTPQQQQHHLPPQPPPQPIPSEHDFDIVKLISNGAYGAVYLVKHKTTRQRFAMKKINKNNLILRNQVEQVFAERDILSFADNPFVVSMYCSFETKKHLCLVMEYVEGGDCATLLKNIGPLPADMARFYFAETVLAVEYLHSYGIVHRDLKPDNLLITALGHIKLTDFGLSKMGLMSLATNLYEGYIDSETRQFSDKQVYGTPEYIAPEVILRQGYGKPVDWWSMGIILYEFLIGCVPFFGETAEELFAHTVNDDIEWPDNDDWPVQPEAKDIITQLLQQNPRDRLGTQTGALEVKEHFYFDGLDWNSLLRQKAEFVPQLSNDDDTSYFDTRMDRYNHDLGGEDTDDTDDTPVFGSFSSYTPQYRKQHYSWSRTTSVSSTGSVGSSFASQQCTAVTTTTVSTSTTSTEAKLQVTESSSSPTNTVDSVAKCRKISAPLAAITTTTSAISTATTSAHSALNQQMANKVLTTPQLRKIELSTTCLKVPSTPDADYLPELLHNVTIGNDNELRMLNQFLRQPSAGNGNNQQHSSLALHPIKPERHHYRHSMPPNTTTIITTPATPPAAMVNAPVDVTQQTTSTINNSKSQSNTTANTVAAAAAAVSNAYINTTTATTSSTSSTTIKTGTSLISTITTDRKLADTHKIARSTPESSQTDSDDFSPQIARKRKGVCARDILPRFSISIEDETISGGSSSAENTREQSPLALQHQKSIDGHMGAKNHRSRSSIVKSASALGLSLMSSAIDNAQLAQQLCNITAGIQSPSSVTASGGGGGGSSTASSRDTSPCRELSPLVTNLKPPIIIRRGPRGFGFTVHTIRVYYGDTDFYTMHHLVMAVDEGSPAFEAGLRPADLITHVNGETVQGLFHTQVLQLLLSGGEHVTLRATPLEHTSIQSGGRKRDLMQSKLAKKGVNRQKKQTKKEHDKKRKTSLFRRISNKRASAEIQQLAAGINSPTTPSAVSTTIGRNLSPLDSSYHSSSCCQSAATSSQSTSPSSSSPNTPTGAGNGGNGNGSGGVGAAAGGILSVSTAGNNTGIGFVSTSNTVLLPIAGSVSGATAAGVGAPVVGVMGSIPVSPTSVPQLYQRPSTLHGLKHKLHTGCAGNTTVCPSGSGVKSLHTNSTASMPNRRKSVGHIPLSPLARTPSPSPLPSSPTRSPSPLAFPLIGHQPGSSNTTQSYSPGGSLPVVQTVTAGSKKTGFVRTKSSEPSSPLLRRALSPDRLHPRSAETKCTLISPLCCSPPIKQPQRVIGGVWRPNNNNNNNPSNNNTTTTTTTNSATSSGSQVVVAAVVSNSTLPPITAHPHSQQSTTTSMSTSSSSACSRLIEQCEQHSISSSTSNNIIEEDTIMCDVSQNAPSNPSTSGLVSTPSGIVLPGEMLPRIAEEKDSPTSASEPLTPGFMQTIDEHHEGDEAAPLGGGNNFKINEERDKQQQMHCARSEVSSSSLQKALSNEIKSGGKDLRGVFGGSQMKNNESTTTQQMNTNTTTTKSNTTKTSNTPGDSSKSSTNLSTTKKEATVSSTSTNNNATTASSTVLTQGKSLKTTVSSTSTSTTNTTTISTTISRREQFAGSSTSGGGGFTGNLLSGNGNGGGNGPGAKTSTSSTSLSGGKQKK</sequence>
<feature type="compositionally biased region" description="Low complexity" evidence="15">
    <location>
        <begin position="524"/>
        <end position="535"/>
    </location>
</feature>
<feature type="region of interest" description="Disordered" evidence="15">
    <location>
        <begin position="1670"/>
        <end position="1696"/>
    </location>
</feature>
<comment type="similarity">
    <text evidence="3">Belongs to the protein kinase superfamily. AGC Ser/Thr protein kinase family.</text>
</comment>
<feature type="compositionally biased region" description="Low complexity" evidence="15">
    <location>
        <begin position="409"/>
        <end position="429"/>
    </location>
</feature>
<feature type="region of interest" description="Disordered" evidence="15">
    <location>
        <begin position="1551"/>
        <end position="1570"/>
    </location>
</feature>
<dbReference type="PROSITE" id="PS51285">
    <property type="entry name" value="AGC_KINASE_CTER"/>
    <property type="match status" value="1"/>
</dbReference>
<keyword evidence="8" id="KW-0808">Transferase</keyword>
<feature type="compositionally biased region" description="Polar residues" evidence="15">
    <location>
        <begin position="2072"/>
        <end position="2097"/>
    </location>
</feature>
<dbReference type="CDD" id="cd06705">
    <property type="entry name" value="PDZ_MAST"/>
    <property type="match status" value="1"/>
</dbReference>
<dbReference type="SUPFAM" id="SSF140482">
    <property type="entry name" value="MAST3 pre-PK domain-like"/>
    <property type="match status" value="1"/>
</dbReference>
<evidence type="ECO:0000256" key="11">
    <source>
        <dbReference type="ARBA" id="ARBA00022840"/>
    </source>
</evidence>
<keyword evidence="12" id="KW-0460">Magnesium</keyword>
<dbReference type="InterPro" id="IPR037711">
    <property type="entry name" value="MAST"/>
</dbReference>
<feature type="compositionally biased region" description="Low complexity" evidence="15">
    <location>
        <begin position="584"/>
        <end position="593"/>
    </location>
</feature>
<feature type="compositionally biased region" description="Polar residues" evidence="15">
    <location>
        <begin position="145"/>
        <end position="164"/>
    </location>
</feature>
<dbReference type="SUPFAM" id="SSF50156">
    <property type="entry name" value="PDZ domain-like"/>
    <property type="match status" value="1"/>
</dbReference>
<evidence type="ECO:0000256" key="12">
    <source>
        <dbReference type="ARBA" id="ARBA00022842"/>
    </source>
</evidence>
<feature type="region of interest" description="Disordered" evidence="15">
    <location>
        <begin position="1811"/>
        <end position="1842"/>
    </location>
</feature>
<comment type="subcellular location">
    <subcellularLocation>
        <location evidence="2">Cytoplasm</location>
    </subcellularLocation>
</comment>
<accession>A0A1I8NT26</accession>
<feature type="compositionally biased region" description="Low complexity" evidence="15">
    <location>
        <begin position="170"/>
        <end position="180"/>
    </location>
</feature>
<feature type="compositionally biased region" description="Pro residues" evidence="15">
    <location>
        <begin position="855"/>
        <end position="864"/>
    </location>
</feature>
<feature type="compositionally biased region" description="Polar residues" evidence="15">
    <location>
        <begin position="500"/>
        <end position="511"/>
    </location>
</feature>
<dbReference type="InterPro" id="IPR036034">
    <property type="entry name" value="PDZ_sf"/>
</dbReference>
<feature type="domain" description="PDZ" evidence="17">
    <location>
        <begin position="1706"/>
        <end position="1794"/>
    </location>
</feature>
<dbReference type="EnsemblMetazoa" id="SCAU001772-RA">
    <property type="protein sequence ID" value="SCAU001772-PA"/>
    <property type="gene ID" value="SCAU001772"/>
</dbReference>
<feature type="compositionally biased region" description="Low complexity" evidence="15">
    <location>
        <begin position="902"/>
        <end position="919"/>
    </location>
</feature>
<dbReference type="Pfam" id="PF00069">
    <property type="entry name" value="Pkinase"/>
    <property type="match status" value="1"/>
</dbReference>
<feature type="compositionally biased region" description="Polar residues" evidence="15">
    <location>
        <begin position="92"/>
        <end position="101"/>
    </location>
</feature>
<comment type="catalytic activity">
    <reaction evidence="13">
        <text>L-threonyl-[protein] + ATP = O-phospho-L-threonyl-[protein] + ADP + H(+)</text>
        <dbReference type="Rhea" id="RHEA:46608"/>
        <dbReference type="Rhea" id="RHEA-COMP:11060"/>
        <dbReference type="Rhea" id="RHEA-COMP:11605"/>
        <dbReference type="ChEBI" id="CHEBI:15378"/>
        <dbReference type="ChEBI" id="CHEBI:30013"/>
        <dbReference type="ChEBI" id="CHEBI:30616"/>
        <dbReference type="ChEBI" id="CHEBI:61977"/>
        <dbReference type="ChEBI" id="CHEBI:456216"/>
        <dbReference type="EC" id="2.7.11.1"/>
    </reaction>
</comment>
<dbReference type="GO" id="GO:0005737">
    <property type="term" value="C:cytoplasm"/>
    <property type="evidence" value="ECO:0007669"/>
    <property type="project" value="UniProtKB-SubCell"/>
</dbReference>
<evidence type="ECO:0000256" key="5">
    <source>
        <dbReference type="ARBA" id="ARBA00022490"/>
    </source>
</evidence>
<protein>
    <recommendedName>
        <fullName evidence="4">non-specific serine/threonine protein kinase</fullName>
        <ecNumber evidence="4">2.7.11.1</ecNumber>
    </recommendedName>
</protein>
<gene>
    <name evidence="19" type="primary">106094643</name>
</gene>
<comment type="catalytic activity">
    <reaction evidence="14">
        <text>L-seryl-[protein] + ATP = O-phospho-L-seryl-[protein] + ADP + H(+)</text>
        <dbReference type="Rhea" id="RHEA:17989"/>
        <dbReference type="Rhea" id="RHEA-COMP:9863"/>
        <dbReference type="Rhea" id="RHEA-COMP:11604"/>
        <dbReference type="ChEBI" id="CHEBI:15378"/>
        <dbReference type="ChEBI" id="CHEBI:29999"/>
        <dbReference type="ChEBI" id="CHEBI:30616"/>
        <dbReference type="ChEBI" id="CHEBI:83421"/>
        <dbReference type="ChEBI" id="CHEBI:456216"/>
        <dbReference type="EC" id="2.7.11.1"/>
    </reaction>
</comment>
<dbReference type="OrthoDB" id="10070999at2759"/>
<dbReference type="PROSITE" id="PS50011">
    <property type="entry name" value="PROTEIN_KINASE_DOM"/>
    <property type="match status" value="1"/>
</dbReference>
<dbReference type="PROSITE" id="PS00108">
    <property type="entry name" value="PROTEIN_KINASE_ST"/>
    <property type="match status" value="1"/>
</dbReference>
<reference evidence="19" key="2">
    <citation type="submission" date="2020-05" db="UniProtKB">
        <authorList>
            <consortium name="EnsemblMetazoa"/>
        </authorList>
    </citation>
    <scope>IDENTIFICATION</scope>
    <source>
        <strain evidence="19">USDA</strain>
    </source>
</reference>
<comment type="cofactor">
    <cofactor evidence="1">
        <name>Mg(2+)</name>
        <dbReference type="ChEBI" id="CHEBI:18420"/>
    </cofactor>
</comment>
<dbReference type="PROSITE" id="PS50106">
    <property type="entry name" value="PDZ"/>
    <property type="match status" value="1"/>
</dbReference>
<evidence type="ECO:0000256" key="4">
    <source>
        <dbReference type="ARBA" id="ARBA00012513"/>
    </source>
</evidence>
<evidence type="ECO:0000256" key="13">
    <source>
        <dbReference type="ARBA" id="ARBA00047899"/>
    </source>
</evidence>
<feature type="compositionally biased region" description="Low complexity" evidence="15">
    <location>
        <begin position="1"/>
        <end position="26"/>
    </location>
</feature>
<keyword evidence="20" id="KW-1185">Reference proteome</keyword>
<feature type="region of interest" description="Disordered" evidence="15">
    <location>
        <begin position="1880"/>
        <end position="1916"/>
    </location>
</feature>
<feature type="region of interest" description="Disordered" evidence="15">
    <location>
        <begin position="1"/>
        <end position="42"/>
    </location>
</feature>
<reference evidence="20" key="1">
    <citation type="submission" date="2015-05" db="EMBL/GenBank/DDBJ databases">
        <authorList>
            <person name="Wilson R.K."/>
            <person name="Warren W.C."/>
            <person name="Olafson P."/>
        </authorList>
    </citation>
    <scope>NUCLEOTIDE SEQUENCE [LARGE SCALE GENOMIC DNA]</scope>
    <source>
        <strain evidence="20">USDA</strain>
    </source>
</reference>
<evidence type="ECO:0000313" key="19">
    <source>
        <dbReference type="EnsemblMetazoa" id="SCAU001772-PA"/>
    </source>
</evidence>
<feature type="compositionally biased region" description="Polar residues" evidence="15">
    <location>
        <begin position="2341"/>
        <end position="2355"/>
    </location>
</feature>
<dbReference type="STRING" id="35570.A0A1I8NT26"/>
<dbReference type="InterPro" id="IPR000719">
    <property type="entry name" value="Prot_kinase_dom"/>
</dbReference>
<dbReference type="VEuPathDB" id="VectorBase:SCAU001772"/>
<evidence type="ECO:0000256" key="2">
    <source>
        <dbReference type="ARBA" id="ARBA00004496"/>
    </source>
</evidence>
<dbReference type="SMART" id="SM00133">
    <property type="entry name" value="S_TK_X"/>
    <property type="match status" value="1"/>
</dbReference>
<feature type="compositionally biased region" description="Low complexity" evidence="15">
    <location>
        <begin position="613"/>
        <end position="622"/>
    </location>
</feature>
<dbReference type="Proteomes" id="UP000095300">
    <property type="component" value="Unassembled WGS sequence"/>
</dbReference>
<dbReference type="FunFam" id="2.30.42.10:FF:000008">
    <property type="entry name" value="microtubule-associated serine/threonine-protein kinase 4 isoform X2"/>
    <property type="match status" value="1"/>
</dbReference>
<evidence type="ECO:0000259" key="18">
    <source>
        <dbReference type="PROSITE" id="PS51285"/>
    </source>
</evidence>
<feature type="region of interest" description="Disordered" evidence="15">
    <location>
        <begin position="845"/>
        <end position="867"/>
    </location>
</feature>
<evidence type="ECO:0000256" key="8">
    <source>
        <dbReference type="ARBA" id="ARBA00022679"/>
    </source>
</evidence>
<dbReference type="InterPro" id="IPR023142">
    <property type="entry name" value="MAST_pre-PK_dom_sf"/>
</dbReference>
<dbReference type="InterPro" id="IPR001478">
    <property type="entry name" value="PDZ"/>
</dbReference>
<dbReference type="Pfam" id="PF17820">
    <property type="entry name" value="PDZ_6"/>
    <property type="match status" value="1"/>
</dbReference>
<feature type="region of interest" description="Disordered" evidence="15">
    <location>
        <begin position="500"/>
        <end position="535"/>
    </location>
</feature>
<feature type="domain" description="Protein kinase" evidence="16">
    <location>
        <begin position="934"/>
        <end position="1209"/>
    </location>
</feature>
<evidence type="ECO:0000259" key="17">
    <source>
        <dbReference type="PROSITE" id="PS50106"/>
    </source>
</evidence>
<dbReference type="FunFam" id="3.30.200.20:FF:000012">
    <property type="entry name" value="microtubule-associated serine/threonine-protein kinase 2 isoform X1"/>
    <property type="match status" value="1"/>
</dbReference>
<dbReference type="CDD" id="cd05609">
    <property type="entry name" value="STKc_MAST"/>
    <property type="match status" value="1"/>
</dbReference>
<evidence type="ECO:0000259" key="16">
    <source>
        <dbReference type="PROSITE" id="PS50011"/>
    </source>
</evidence>
<dbReference type="InterPro" id="IPR011009">
    <property type="entry name" value="Kinase-like_dom_sf"/>
</dbReference>
<feature type="compositionally biased region" description="Low complexity" evidence="15">
    <location>
        <begin position="2055"/>
        <end position="2064"/>
    </location>
</feature>
<dbReference type="SMART" id="SM00220">
    <property type="entry name" value="S_TKc"/>
    <property type="match status" value="1"/>
</dbReference>
<feature type="region of interest" description="Disordered" evidence="15">
    <location>
        <begin position="2198"/>
        <end position="2218"/>
    </location>
</feature>
<evidence type="ECO:0000256" key="10">
    <source>
        <dbReference type="ARBA" id="ARBA00022777"/>
    </source>
</evidence>
<organism evidence="19 20">
    <name type="scientific">Stomoxys calcitrans</name>
    <name type="common">Stable fly</name>
    <name type="synonym">Conops calcitrans</name>
    <dbReference type="NCBI Taxonomy" id="35570"/>
    <lineage>
        <taxon>Eukaryota</taxon>
        <taxon>Metazoa</taxon>
        <taxon>Ecdysozoa</taxon>
        <taxon>Arthropoda</taxon>
        <taxon>Hexapoda</taxon>
        <taxon>Insecta</taxon>
        <taxon>Pterygota</taxon>
        <taxon>Neoptera</taxon>
        <taxon>Endopterygota</taxon>
        <taxon>Diptera</taxon>
        <taxon>Brachycera</taxon>
        <taxon>Muscomorpha</taxon>
        <taxon>Muscoidea</taxon>
        <taxon>Muscidae</taxon>
        <taxon>Stomoxys</taxon>
    </lineage>
</organism>
<dbReference type="InterPro" id="IPR000961">
    <property type="entry name" value="AGC-kinase_C"/>
</dbReference>
<name>A0A1I8NT26_STOCA</name>
<feature type="compositionally biased region" description="Low complexity" evidence="15">
    <location>
        <begin position="2159"/>
        <end position="2183"/>
    </location>
</feature>
<keyword evidence="11" id="KW-0067">ATP-binding</keyword>
<dbReference type="EC" id="2.7.11.1" evidence="4"/>
<evidence type="ECO:0000256" key="3">
    <source>
        <dbReference type="ARBA" id="ARBA00009903"/>
    </source>
</evidence>
<feature type="region of interest" description="Disordered" evidence="15">
    <location>
        <begin position="69"/>
        <end position="180"/>
    </location>
</feature>
<dbReference type="InterPro" id="IPR008271">
    <property type="entry name" value="Ser/Thr_kinase_AS"/>
</dbReference>
<evidence type="ECO:0000313" key="20">
    <source>
        <dbReference type="Proteomes" id="UP000095300"/>
    </source>
</evidence>
<feature type="compositionally biased region" description="Low complexity" evidence="15">
    <location>
        <begin position="2373"/>
        <end position="2435"/>
    </location>
</feature>
<dbReference type="InterPro" id="IPR041489">
    <property type="entry name" value="PDZ_6"/>
</dbReference>
<feature type="compositionally biased region" description="Polar residues" evidence="15">
    <location>
        <begin position="108"/>
        <end position="122"/>
    </location>
</feature>
<dbReference type="PANTHER" id="PTHR24356">
    <property type="entry name" value="SERINE/THREONINE-PROTEIN KINASE"/>
    <property type="match status" value="1"/>
</dbReference>
<feature type="region of interest" description="Disordered" evidence="15">
    <location>
        <begin position="893"/>
        <end position="932"/>
    </location>
</feature>
<keyword evidence="9" id="KW-0547">Nucleotide-binding</keyword>
<dbReference type="InterPro" id="IPR015022">
    <property type="entry name" value="MAST_pre-PK_dom"/>
</dbReference>
<feature type="compositionally biased region" description="Low complexity" evidence="15">
    <location>
        <begin position="2444"/>
        <end position="2463"/>
    </location>
</feature>
<feature type="domain" description="AGC-kinase C-terminal" evidence="18">
    <location>
        <begin position="1210"/>
        <end position="1277"/>
    </location>
</feature>
<evidence type="ECO:0000256" key="7">
    <source>
        <dbReference type="ARBA" id="ARBA00022553"/>
    </source>
</evidence>
<dbReference type="Gene3D" id="3.30.200.20">
    <property type="entry name" value="Phosphorylase Kinase, domain 1"/>
    <property type="match status" value="1"/>
</dbReference>
<feature type="region of interest" description="Disordered" evidence="15">
    <location>
        <begin position="2153"/>
        <end position="2183"/>
    </location>
</feature>
<evidence type="ECO:0000256" key="6">
    <source>
        <dbReference type="ARBA" id="ARBA00022527"/>
    </source>
</evidence>
<proteinExistence type="inferred from homology"/>
<dbReference type="GO" id="GO:0005524">
    <property type="term" value="F:ATP binding"/>
    <property type="evidence" value="ECO:0007669"/>
    <property type="project" value="UniProtKB-KW"/>
</dbReference>
<dbReference type="SMART" id="SM00228">
    <property type="entry name" value="PDZ"/>
    <property type="match status" value="1"/>
</dbReference>
<dbReference type="FunFam" id="1.10.510.10:FF:000012">
    <property type="entry name" value="microtubule-associated serine/threonine-protein kinase 2 isoform X1"/>
    <property type="match status" value="1"/>
</dbReference>
<feature type="compositionally biased region" description="Low complexity" evidence="15">
    <location>
        <begin position="2207"/>
        <end position="2218"/>
    </location>
</feature>
<feature type="compositionally biased region" description="Polar residues" evidence="15">
    <location>
        <begin position="69"/>
        <end position="82"/>
    </location>
</feature>
<dbReference type="Gene3D" id="1.20.1480.20">
    <property type="entry name" value="MAST3 pre-PK domain-like"/>
    <property type="match status" value="1"/>
</dbReference>
<evidence type="ECO:0000256" key="1">
    <source>
        <dbReference type="ARBA" id="ARBA00001946"/>
    </source>
</evidence>
<keyword evidence="7" id="KW-0597">Phosphoprotein</keyword>
<dbReference type="SUPFAM" id="SSF56112">
    <property type="entry name" value="Protein kinase-like (PK-like)"/>
    <property type="match status" value="1"/>
</dbReference>
<dbReference type="Gene3D" id="2.30.42.10">
    <property type="match status" value="1"/>
</dbReference>
<dbReference type="EnsemblMetazoa" id="SCAU001772-RB">
    <property type="protein sequence ID" value="SCAU001772-PB"/>
    <property type="gene ID" value="SCAU001772"/>
</dbReference>
<feature type="region of interest" description="Disordered" evidence="15">
    <location>
        <begin position="2011"/>
        <end position="2127"/>
    </location>
</feature>
<keyword evidence="6" id="KW-0723">Serine/threonine-protein kinase</keyword>
<dbReference type="InterPro" id="IPR050236">
    <property type="entry name" value="Ser_Thr_kinase_AGC"/>
</dbReference>
<keyword evidence="10" id="KW-0418">Kinase</keyword>
<feature type="compositionally biased region" description="Basic residues" evidence="15">
    <location>
        <begin position="1812"/>
        <end position="1842"/>
    </location>
</feature>
<dbReference type="Gene3D" id="1.10.510.10">
    <property type="entry name" value="Transferase(Phosphotransferase) domain 1"/>
    <property type="match status" value="1"/>
</dbReference>
<dbReference type="Pfam" id="PF08926">
    <property type="entry name" value="DUF1908"/>
    <property type="match status" value="1"/>
</dbReference>
<evidence type="ECO:0000256" key="15">
    <source>
        <dbReference type="SAM" id="MobiDB-lite"/>
    </source>
</evidence>
<feature type="region of interest" description="Disordered" evidence="15">
    <location>
        <begin position="577"/>
        <end position="623"/>
    </location>
</feature>
<dbReference type="GO" id="GO:0035556">
    <property type="term" value="P:intracellular signal transduction"/>
    <property type="evidence" value="ECO:0007669"/>
    <property type="project" value="TreeGrafter"/>
</dbReference>
<feature type="region of interest" description="Disordered" evidence="15">
    <location>
        <begin position="2329"/>
        <end position="2514"/>
    </location>
</feature>
<feature type="region of interest" description="Disordered" evidence="15">
    <location>
        <begin position="409"/>
        <end position="430"/>
    </location>
</feature>
<dbReference type="PANTHER" id="PTHR24356:SF414">
    <property type="entry name" value="NON-SPECIFIC SERINE_THREONINE PROTEIN KINASE"/>
    <property type="match status" value="1"/>
</dbReference>
<dbReference type="GO" id="GO:0004674">
    <property type="term" value="F:protein serine/threonine kinase activity"/>
    <property type="evidence" value="ECO:0007669"/>
    <property type="project" value="UniProtKB-KW"/>
</dbReference>
<feature type="compositionally biased region" description="Low complexity" evidence="15">
    <location>
        <begin position="1880"/>
        <end position="1903"/>
    </location>
</feature>
<evidence type="ECO:0000256" key="14">
    <source>
        <dbReference type="ARBA" id="ARBA00048679"/>
    </source>
</evidence>
<evidence type="ECO:0000256" key="9">
    <source>
        <dbReference type="ARBA" id="ARBA00022741"/>
    </source>
</evidence>
<keyword evidence="5" id="KW-0963">Cytoplasm</keyword>
<dbReference type="GO" id="GO:0000287">
    <property type="term" value="F:magnesium ion binding"/>
    <property type="evidence" value="ECO:0007669"/>
    <property type="project" value="InterPro"/>
</dbReference>
<dbReference type="FunFam" id="1.20.1480.20:FF:000001">
    <property type="entry name" value="microtubule-associated serine/threonine-protein kinase 4 isoform X1"/>
    <property type="match status" value="1"/>
</dbReference>